<dbReference type="SUPFAM" id="SSF48371">
    <property type="entry name" value="ARM repeat"/>
    <property type="match status" value="1"/>
</dbReference>
<dbReference type="Proteomes" id="UP000316621">
    <property type="component" value="Chromosome 8"/>
</dbReference>
<dbReference type="PANTHER" id="PTHR13457:SF1">
    <property type="entry name" value="HEAT REPEAT-CONTAINING PROTEIN 1"/>
    <property type="match status" value="1"/>
</dbReference>
<keyword evidence="3" id="KW-0690">Ribosome biogenesis</keyword>
<dbReference type="GO" id="GO:0030686">
    <property type="term" value="C:90S preribosome"/>
    <property type="evidence" value="ECO:0007669"/>
    <property type="project" value="TreeGrafter"/>
</dbReference>
<keyword evidence="4" id="KW-0698">rRNA processing</keyword>
<dbReference type="AlphaFoldDB" id="A0A4Y7KSR5"/>
<dbReference type="Pfam" id="PF24477">
    <property type="entry name" value="ARM_At3g06530"/>
    <property type="match status" value="1"/>
</dbReference>
<dbReference type="GO" id="GO:0000462">
    <property type="term" value="P:maturation of SSU-rRNA from tricistronic rRNA transcript (SSU-rRNA, 5.8S rRNA, LSU-rRNA)"/>
    <property type="evidence" value="ECO:0007669"/>
    <property type="project" value="TreeGrafter"/>
</dbReference>
<dbReference type="Pfam" id="PF08146">
    <property type="entry name" value="BP28CT"/>
    <property type="match status" value="1"/>
</dbReference>
<protein>
    <recommendedName>
        <fullName evidence="8">BP28 C-terminal domain-containing protein</fullName>
    </recommendedName>
</protein>
<evidence type="ECO:0000313" key="9">
    <source>
        <dbReference type="EMBL" id="RZC75442.1"/>
    </source>
</evidence>
<keyword evidence="10" id="KW-1185">Reference proteome</keyword>
<evidence type="ECO:0000256" key="1">
    <source>
        <dbReference type="ARBA" id="ARBA00004604"/>
    </source>
</evidence>
<name>A0A4Y7KSR5_PAPSO</name>
<feature type="region of interest" description="Disordered" evidence="7">
    <location>
        <begin position="915"/>
        <end position="980"/>
    </location>
</feature>
<dbReference type="InterPro" id="IPR056384">
    <property type="entry name" value="ARM_At3g06530"/>
</dbReference>
<reference evidence="9 10" key="1">
    <citation type="journal article" date="2018" name="Science">
        <title>The opium poppy genome and morphinan production.</title>
        <authorList>
            <person name="Guo L."/>
            <person name="Winzer T."/>
            <person name="Yang X."/>
            <person name="Li Y."/>
            <person name="Ning Z."/>
            <person name="He Z."/>
            <person name="Teodor R."/>
            <person name="Lu Y."/>
            <person name="Bowser T.A."/>
            <person name="Graham I.A."/>
            <person name="Ye K."/>
        </authorList>
    </citation>
    <scope>NUCLEOTIDE SEQUENCE [LARGE SCALE GENOMIC DNA]</scope>
    <source>
        <strain evidence="10">cv. HN1</strain>
        <tissue evidence="9">Leaves</tissue>
    </source>
</reference>
<accession>A0A4Y7KSR5</accession>
<dbReference type="InterPro" id="IPR016024">
    <property type="entry name" value="ARM-type_fold"/>
</dbReference>
<evidence type="ECO:0000313" key="10">
    <source>
        <dbReference type="Proteomes" id="UP000316621"/>
    </source>
</evidence>
<dbReference type="GO" id="GO:0030515">
    <property type="term" value="F:snoRNA binding"/>
    <property type="evidence" value="ECO:0007669"/>
    <property type="project" value="TreeGrafter"/>
</dbReference>
<dbReference type="GO" id="GO:0034455">
    <property type="term" value="C:t-UTP complex"/>
    <property type="evidence" value="ECO:0007669"/>
    <property type="project" value="TreeGrafter"/>
</dbReference>
<organism evidence="9 10">
    <name type="scientific">Papaver somniferum</name>
    <name type="common">Opium poppy</name>
    <dbReference type="NCBI Taxonomy" id="3469"/>
    <lineage>
        <taxon>Eukaryota</taxon>
        <taxon>Viridiplantae</taxon>
        <taxon>Streptophyta</taxon>
        <taxon>Embryophyta</taxon>
        <taxon>Tracheophyta</taxon>
        <taxon>Spermatophyta</taxon>
        <taxon>Magnoliopsida</taxon>
        <taxon>Ranunculales</taxon>
        <taxon>Papaveraceae</taxon>
        <taxon>Papaveroideae</taxon>
        <taxon>Papaver</taxon>
    </lineage>
</organism>
<evidence type="ECO:0000256" key="5">
    <source>
        <dbReference type="ARBA" id="ARBA00023242"/>
    </source>
</evidence>
<evidence type="ECO:0000256" key="7">
    <source>
        <dbReference type="SAM" id="MobiDB-lite"/>
    </source>
</evidence>
<gene>
    <name evidence="9" type="ORF">C5167_050925</name>
</gene>
<keyword evidence="6" id="KW-0687">Ribonucleoprotein</keyword>
<dbReference type="Gramene" id="RZC75442">
    <property type="protein sequence ID" value="RZC75442"/>
    <property type="gene ID" value="C5167_050925"/>
</dbReference>
<evidence type="ECO:0000259" key="8">
    <source>
        <dbReference type="SMART" id="SM01036"/>
    </source>
</evidence>
<dbReference type="EMBL" id="CM010722">
    <property type="protein sequence ID" value="RZC75442.1"/>
    <property type="molecule type" value="Genomic_DNA"/>
</dbReference>
<dbReference type="STRING" id="3469.A0A4Y7KSR5"/>
<evidence type="ECO:0000256" key="3">
    <source>
        <dbReference type="ARBA" id="ARBA00022517"/>
    </source>
</evidence>
<dbReference type="InterPro" id="IPR012954">
    <property type="entry name" value="BP28_C_dom"/>
</dbReference>
<evidence type="ECO:0000256" key="6">
    <source>
        <dbReference type="ARBA" id="ARBA00023274"/>
    </source>
</evidence>
<feature type="domain" description="BP28 C-terminal" evidence="8">
    <location>
        <begin position="564"/>
        <end position="704"/>
    </location>
</feature>
<comment type="similarity">
    <text evidence="2">Belongs to the HEATR1/UTP10 family.</text>
</comment>
<dbReference type="GO" id="GO:0032040">
    <property type="term" value="C:small-subunit processome"/>
    <property type="evidence" value="ECO:0007669"/>
    <property type="project" value="TreeGrafter"/>
</dbReference>
<comment type="subcellular location">
    <subcellularLocation>
        <location evidence="1">Nucleus</location>
        <location evidence="1">Nucleolus</location>
    </subcellularLocation>
</comment>
<feature type="compositionally biased region" description="Basic residues" evidence="7">
    <location>
        <begin position="970"/>
        <end position="980"/>
    </location>
</feature>
<dbReference type="SMART" id="SM01036">
    <property type="entry name" value="BP28CT"/>
    <property type="match status" value="1"/>
</dbReference>
<dbReference type="PANTHER" id="PTHR13457">
    <property type="entry name" value="BAP28"/>
    <property type="match status" value="1"/>
</dbReference>
<proteinExistence type="inferred from homology"/>
<keyword evidence="5" id="KW-0539">Nucleus</keyword>
<sequence>MLCSFWLDHAGFTRLFEVCFPVLKQQWSELESTDAISENELTVEELDKDCTEFLSRILNPPFMPLNTNLLICIFWRLLKSIVSAVAKSGQADNREWLPSLHDLLLFIGTPHLKHILRGKFSLLLVKHNISIASILSKFFTDRDVSVADQVQSLHCITATCSQLSEEKNLETSLQLLLSFPSVLVPLSSENQDIRTAALMCIEALDTLWETWIRIDAVLTGSNCTPSQLKLLRLIVQQKSQILSRSDFVPSFLTSVLGPPGNSSVLLQYIDKRFDEQTKKAILAFILESALNLPAYGKFFFLSTLLKGMGSSIMYVNGVRLFLFELLERHSQCQLHSNNSVQALSAIETSTLCFLLECASKSHWLAGNIWSEHLLKALRVNYEPPEDPAIINPCLTILQNLNSSMYDELNTEIQDQVFQNLVRLSGNACADIKNAAKLALGHIHVTASSVGRLLDFILAQEVHITQSSTGRKRLQHAGDDLQHDIFYKEGILDSFLSSLLDVLLLKKEVENRVSLIEPLLGLLKKILSDTWVLNQDISPTVSNTKRYIRHALISVLQDIITSSEKIDIIHNGFKILDGCFLALDFRGDIEDHVIETMLVLFKSLTDRTDNKTMITHGSTEPLFRHSLVLVGNSLDRSISFYKLINKLLDHYKYSFVPYVKLLVKGCVIGLTSSINNREISVREWQLRELIISSLRKMFLYDSGDLKLLDASHFHLLLKPLVRQLAIEPPSSLEEFPDMPCVERVDDSLVACLRQMAISLGSEQFISFIKGKTQVSGFVCRDIIGVLKDVGCVVVCVCFVLSIVFLDGDVIFESMCIRLMADIVSGKPIFSQCPWEERKLDYFRDAADFIATIEVTGRACIRFLGWVLRPTPTVDVWNNRHEERYQLSAGEAIRCNNTKEAAAVTWFERGLKRSRNSLGGESSIRRQPSSSSKETNDEEEVHGVGTSQRGGRGRGSRGGHRDGPKTRGGGSTKKRGRGGRHA</sequence>
<evidence type="ECO:0000256" key="4">
    <source>
        <dbReference type="ARBA" id="ARBA00022552"/>
    </source>
</evidence>
<dbReference type="GO" id="GO:0045943">
    <property type="term" value="P:positive regulation of transcription by RNA polymerase I"/>
    <property type="evidence" value="ECO:0007669"/>
    <property type="project" value="TreeGrafter"/>
</dbReference>
<dbReference type="InterPro" id="IPR040191">
    <property type="entry name" value="UTP10"/>
</dbReference>
<evidence type="ECO:0000256" key="2">
    <source>
        <dbReference type="ARBA" id="ARBA00010559"/>
    </source>
</evidence>